<dbReference type="PANTHER" id="PTHR11373">
    <property type="entry name" value="DEOXYNUCLEOSIDE TRIPHOSPHATE TRIPHOSPHOHYDROLASE"/>
    <property type="match status" value="1"/>
</dbReference>
<proteinExistence type="predicted"/>
<protein>
    <recommendedName>
        <fullName evidence="3">Deoxynucleoside triphosphate triphosphohydrolase SAMHD1</fullName>
    </recommendedName>
</protein>
<evidence type="ECO:0000313" key="1">
    <source>
        <dbReference type="Ensembl" id="ENSCCRP00010109115.1"/>
    </source>
</evidence>
<organism evidence="1 2">
    <name type="scientific">Cyprinus carpio</name>
    <name type="common">Common carp</name>
    <dbReference type="NCBI Taxonomy" id="7962"/>
    <lineage>
        <taxon>Eukaryota</taxon>
        <taxon>Metazoa</taxon>
        <taxon>Chordata</taxon>
        <taxon>Craniata</taxon>
        <taxon>Vertebrata</taxon>
        <taxon>Euteleostomi</taxon>
        <taxon>Actinopterygii</taxon>
        <taxon>Neopterygii</taxon>
        <taxon>Teleostei</taxon>
        <taxon>Ostariophysi</taxon>
        <taxon>Cypriniformes</taxon>
        <taxon>Cyprinidae</taxon>
        <taxon>Cyprininae</taxon>
        <taxon>Cyprinus</taxon>
    </lineage>
</organism>
<dbReference type="GO" id="GO:0051607">
    <property type="term" value="P:defense response to virus"/>
    <property type="evidence" value="ECO:0007669"/>
    <property type="project" value="TreeGrafter"/>
</dbReference>
<dbReference type="GO" id="GO:0008832">
    <property type="term" value="F:dGTPase activity"/>
    <property type="evidence" value="ECO:0007669"/>
    <property type="project" value="TreeGrafter"/>
</dbReference>
<dbReference type="GO" id="GO:0005634">
    <property type="term" value="C:nucleus"/>
    <property type="evidence" value="ECO:0007669"/>
    <property type="project" value="TreeGrafter"/>
</dbReference>
<dbReference type="SUPFAM" id="SSF109604">
    <property type="entry name" value="HD-domain/PDEase-like"/>
    <property type="match status" value="1"/>
</dbReference>
<dbReference type="PANTHER" id="PTHR11373:SF4">
    <property type="entry name" value="DEOXYNUCLEOSIDE TRIPHOSPHATE TRIPHOSPHOHYDROLASE SAMHD1"/>
    <property type="match status" value="1"/>
</dbReference>
<dbReference type="GO" id="GO:0006203">
    <property type="term" value="P:dGTP catabolic process"/>
    <property type="evidence" value="ECO:0007669"/>
    <property type="project" value="TreeGrafter"/>
</dbReference>
<keyword evidence="2" id="KW-1185">Reference proteome</keyword>
<reference evidence="1" key="2">
    <citation type="submission" date="2025-09" db="UniProtKB">
        <authorList>
            <consortium name="Ensembl"/>
        </authorList>
    </citation>
    <scope>IDENTIFICATION</scope>
</reference>
<dbReference type="GO" id="GO:0045088">
    <property type="term" value="P:regulation of innate immune response"/>
    <property type="evidence" value="ECO:0007669"/>
    <property type="project" value="TreeGrafter"/>
</dbReference>
<sequence length="347" mass="40944">MLQYIVNNNGLIEQMRINKLNPDEDLPFIKELIKGVQASESQHEERSTNKPFLYEIVVNQLNGVDVRKWDYIARDCHMLGIPKNFDYERLLEFVRVCDVNRGEENREQHICFRDKVADNVYDMFHTRYTLHRKAYKHKICYIIEEKIAEALRAAQRFPDLLVNVENLDIEHYTKLTDHIFNKILHSPEPDLNEARGILEDIVHRRLPKFVGEARLKEPAQWTQVSEDSNHVKDSWRDMCRNNNLNAQHFQIYDLKMGFGKGGNPLDNVYFYNKRDLNTAFSIQSYQVSSLKPVKICERLVRVYCTDMDQRVQRKAEQHFHKWCTNNKGTFIDFGPVLDDDDSGEGAY</sequence>
<name>A0A8C1PTT4_CYPCA</name>
<evidence type="ECO:0008006" key="3">
    <source>
        <dbReference type="Google" id="ProtNLM"/>
    </source>
</evidence>
<dbReference type="Gene3D" id="1.10.3210.10">
    <property type="entry name" value="Hypothetical protein af1432"/>
    <property type="match status" value="1"/>
</dbReference>
<dbReference type="Ensembl" id="ENSCCRT00010121440.1">
    <property type="protein sequence ID" value="ENSCCRP00010109115.1"/>
    <property type="gene ID" value="ENSCCRG00010048153.1"/>
</dbReference>
<dbReference type="InterPro" id="IPR050135">
    <property type="entry name" value="dGTPase-like"/>
</dbReference>
<reference evidence="1" key="1">
    <citation type="submission" date="2025-08" db="UniProtKB">
        <authorList>
            <consortium name="Ensembl"/>
        </authorList>
    </citation>
    <scope>IDENTIFICATION</scope>
</reference>
<dbReference type="Proteomes" id="UP000694427">
    <property type="component" value="Unplaced"/>
</dbReference>
<dbReference type="Gene3D" id="3.30.70.2760">
    <property type="match status" value="1"/>
</dbReference>
<accession>A0A8C1PTT4</accession>
<dbReference type="AlphaFoldDB" id="A0A8C1PTT4"/>
<evidence type="ECO:0000313" key="2">
    <source>
        <dbReference type="Proteomes" id="UP000694427"/>
    </source>
</evidence>